<dbReference type="PRINTS" id="PR00476">
    <property type="entry name" value="PHFRCTKINASE"/>
</dbReference>
<comment type="catalytic activity">
    <reaction evidence="13">
        <text>beta-D-fructose 6-phosphate + ATP = beta-D-fructose 1,6-bisphosphate + ADP + H(+)</text>
        <dbReference type="Rhea" id="RHEA:16109"/>
        <dbReference type="ChEBI" id="CHEBI:15378"/>
        <dbReference type="ChEBI" id="CHEBI:30616"/>
        <dbReference type="ChEBI" id="CHEBI:32966"/>
        <dbReference type="ChEBI" id="CHEBI:57634"/>
        <dbReference type="ChEBI" id="CHEBI:456216"/>
        <dbReference type="EC" id="2.7.1.11"/>
    </reaction>
</comment>
<evidence type="ECO:0000259" key="14">
    <source>
        <dbReference type="Pfam" id="PF00365"/>
    </source>
</evidence>
<dbReference type="GO" id="GO:0048029">
    <property type="term" value="F:monosaccharide binding"/>
    <property type="evidence" value="ECO:0007669"/>
    <property type="project" value="TreeGrafter"/>
</dbReference>
<keyword evidence="6 15" id="KW-0808">Transferase</keyword>
<dbReference type="Gene3D" id="3.40.50.450">
    <property type="match status" value="1"/>
</dbReference>
<evidence type="ECO:0000256" key="13">
    <source>
        <dbReference type="ARBA" id="ARBA00048070"/>
    </source>
</evidence>
<dbReference type="UniPathway" id="UPA00109">
    <property type="reaction ID" value="UER00182"/>
</dbReference>
<dbReference type="EC" id="2.7.1.11" evidence="4"/>
<evidence type="ECO:0000256" key="3">
    <source>
        <dbReference type="ARBA" id="ARBA00004679"/>
    </source>
</evidence>
<dbReference type="GO" id="GO:0003872">
    <property type="term" value="F:6-phosphofructokinase activity"/>
    <property type="evidence" value="ECO:0007669"/>
    <property type="project" value="UniProtKB-EC"/>
</dbReference>
<dbReference type="PANTHER" id="PTHR13697:SF4">
    <property type="entry name" value="ATP-DEPENDENT 6-PHOSPHOFRUCTOKINASE"/>
    <property type="match status" value="1"/>
</dbReference>
<dbReference type="Pfam" id="PF00365">
    <property type="entry name" value="PFK"/>
    <property type="match status" value="1"/>
</dbReference>
<dbReference type="FunFam" id="3.40.50.460:FF:000002">
    <property type="entry name" value="ATP-dependent 6-phosphofructokinase"/>
    <property type="match status" value="1"/>
</dbReference>
<comment type="cofactor">
    <cofactor evidence="1">
        <name>Mg(2+)</name>
        <dbReference type="ChEBI" id="CHEBI:18420"/>
    </cofactor>
</comment>
<gene>
    <name evidence="15" type="primary">pfkA_26</name>
    <name evidence="15" type="ORF">SDC9_143083</name>
</gene>
<evidence type="ECO:0000256" key="2">
    <source>
        <dbReference type="ARBA" id="ARBA00004496"/>
    </source>
</evidence>
<dbReference type="AlphaFoldDB" id="A0A645E2K7"/>
<evidence type="ECO:0000256" key="9">
    <source>
        <dbReference type="ARBA" id="ARBA00022777"/>
    </source>
</evidence>
<keyword evidence="9 15" id="KW-0418">Kinase</keyword>
<keyword evidence="5" id="KW-0963">Cytoplasm</keyword>
<dbReference type="GO" id="GO:0006002">
    <property type="term" value="P:fructose 6-phosphate metabolic process"/>
    <property type="evidence" value="ECO:0007669"/>
    <property type="project" value="InterPro"/>
</dbReference>
<dbReference type="GO" id="GO:0042802">
    <property type="term" value="F:identical protein binding"/>
    <property type="evidence" value="ECO:0007669"/>
    <property type="project" value="TreeGrafter"/>
</dbReference>
<evidence type="ECO:0000256" key="8">
    <source>
        <dbReference type="ARBA" id="ARBA00022741"/>
    </source>
</evidence>
<keyword evidence="11" id="KW-0460">Magnesium</keyword>
<evidence type="ECO:0000256" key="7">
    <source>
        <dbReference type="ARBA" id="ARBA00022723"/>
    </source>
</evidence>
<dbReference type="InterPro" id="IPR022953">
    <property type="entry name" value="ATP_PFK"/>
</dbReference>
<evidence type="ECO:0000256" key="10">
    <source>
        <dbReference type="ARBA" id="ARBA00022840"/>
    </source>
</evidence>
<keyword evidence="12" id="KW-0324">Glycolysis</keyword>
<dbReference type="GO" id="GO:0070095">
    <property type="term" value="F:fructose-6-phosphate binding"/>
    <property type="evidence" value="ECO:0007669"/>
    <property type="project" value="TreeGrafter"/>
</dbReference>
<dbReference type="EMBL" id="VSSQ01042361">
    <property type="protein sequence ID" value="MPM95927.1"/>
    <property type="molecule type" value="Genomic_DNA"/>
</dbReference>
<evidence type="ECO:0000313" key="15">
    <source>
        <dbReference type="EMBL" id="MPM95927.1"/>
    </source>
</evidence>
<dbReference type="Gene3D" id="3.40.50.460">
    <property type="entry name" value="Phosphofructokinase domain"/>
    <property type="match status" value="1"/>
</dbReference>
<dbReference type="GO" id="GO:0046872">
    <property type="term" value="F:metal ion binding"/>
    <property type="evidence" value="ECO:0007669"/>
    <property type="project" value="UniProtKB-KW"/>
</dbReference>
<evidence type="ECO:0000256" key="11">
    <source>
        <dbReference type="ARBA" id="ARBA00022842"/>
    </source>
</evidence>
<comment type="subcellular location">
    <subcellularLocation>
        <location evidence="2">Cytoplasm</location>
    </subcellularLocation>
</comment>
<proteinExistence type="predicted"/>
<evidence type="ECO:0000256" key="6">
    <source>
        <dbReference type="ARBA" id="ARBA00022679"/>
    </source>
</evidence>
<dbReference type="SUPFAM" id="SSF53784">
    <property type="entry name" value="Phosphofructokinase"/>
    <property type="match status" value="1"/>
</dbReference>
<dbReference type="InterPro" id="IPR035966">
    <property type="entry name" value="PKF_sf"/>
</dbReference>
<comment type="pathway">
    <text evidence="3">Carbohydrate degradation; glycolysis; D-glyceraldehyde 3-phosphate and glycerone phosphate from D-glucose: step 3/4.</text>
</comment>
<feature type="domain" description="Phosphofructokinase" evidence="14">
    <location>
        <begin position="1"/>
        <end position="146"/>
    </location>
</feature>
<evidence type="ECO:0000256" key="1">
    <source>
        <dbReference type="ARBA" id="ARBA00001946"/>
    </source>
</evidence>
<dbReference type="GO" id="GO:0030388">
    <property type="term" value="P:fructose 1,6-bisphosphate metabolic process"/>
    <property type="evidence" value="ECO:0007669"/>
    <property type="project" value="TreeGrafter"/>
</dbReference>
<evidence type="ECO:0000256" key="4">
    <source>
        <dbReference type="ARBA" id="ARBA00012055"/>
    </source>
</evidence>
<name>A0A645E2K7_9ZZZZ</name>
<keyword evidence="10" id="KW-0067">ATP-binding</keyword>
<protein>
    <recommendedName>
        <fullName evidence="4">6-phosphofructokinase</fullName>
        <ecNumber evidence="4">2.7.1.11</ecNumber>
    </recommendedName>
</protein>
<dbReference type="GO" id="GO:0016208">
    <property type="term" value="F:AMP binding"/>
    <property type="evidence" value="ECO:0007669"/>
    <property type="project" value="TreeGrafter"/>
</dbReference>
<evidence type="ECO:0000256" key="5">
    <source>
        <dbReference type="ARBA" id="ARBA00022490"/>
    </source>
</evidence>
<keyword evidence="7" id="KW-0479">Metal-binding</keyword>
<keyword evidence="8" id="KW-0547">Nucleotide-binding</keyword>
<evidence type="ECO:0000256" key="12">
    <source>
        <dbReference type="ARBA" id="ARBA00023152"/>
    </source>
</evidence>
<dbReference type="GO" id="GO:0005524">
    <property type="term" value="F:ATP binding"/>
    <property type="evidence" value="ECO:0007669"/>
    <property type="project" value="UniProtKB-KW"/>
</dbReference>
<dbReference type="GO" id="GO:0061621">
    <property type="term" value="P:canonical glycolysis"/>
    <property type="evidence" value="ECO:0007669"/>
    <property type="project" value="TreeGrafter"/>
</dbReference>
<reference evidence="15" key="1">
    <citation type="submission" date="2019-08" db="EMBL/GenBank/DDBJ databases">
        <authorList>
            <person name="Kucharzyk K."/>
            <person name="Murdoch R.W."/>
            <person name="Higgins S."/>
            <person name="Loffler F."/>
        </authorList>
    </citation>
    <scope>NUCLEOTIDE SEQUENCE</scope>
</reference>
<dbReference type="PANTHER" id="PTHR13697">
    <property type="entry name" value="PHOSPHOFRUCTOKINASE"/>
    <property type="match status" value="1"/>
</dbReference>
<dbReference type="InterPro" id="IPR000023">
    <property type="entry name" value="Phosphofructokinase_dom"/>
</dbReference>
<comment type="caution">
    <text evidence="15">The sequence shown here is derived from an EMBL/GenBank/DDBJ whole genome shotgun (WGS) entry which is preliminary data.</text>
</comment>
<organism evidence="15">
    <name type="scientific">bioreactor metagenome</name>
    <dbReference type="NCBI Taxonomy" id="1076179"/>
    <lineage>
        <taxon>unclassified sequences</taxon>
        <taxon>metagenomes</taxon>
        <taxon>ecological metagenomes</taxon>
    </lineage>
</organism>
<accession>A0A645E2K7</accession>
<dbReference type="GO" id="GO:0005945">
    <property type="term" value="C:6-phosphofructokinase complex"/>
    <property type="evidence" value="ECO:0007669"/>
    <property type="project" value="TreeGrafter"/>
</dbReference>
<sequence length="190" mass="20418">MAGTDCTIGFDTACNTALECISKLRDTASSHDRMFIVEVMGRNSGFLALETGVACGAEFVLVPEIVPDIEAICKKLSYAKERGKTHSIIVMAEGVMSASELAEKLKGQGSYDPRIVVLGHLQRGGAPSCFDTVLASRLGAAAVELLMRGERGMMVGRVNGNIVSSDIKTSWETKRCLDDDMLRLVETLSI</sequence>